<keyword evidence="2" id="KW-1185">Reference proteome</keyword>
<dbReference type="EMBL" id="BMWZ01000001">
    <property type="protein sequence ID" value="GGZ70710.1"/>
    <property type="molecule type" value="Genomic_DNA"/>
</dbReference>
<evidence type="ECO:0000313" key="1">
    <source>
        <dbReference type="EMBL" id="GGZ70710.1"/>
    </source>
</evidence>
<evidence type="ECO:0008006" key="3">
    <source>
        <dbReference type="Google" id="ProtNLM"/>
    </source>
</evidence>
<dbReference type="AlphaFoldDB" id="A0A918QSE2"/>
<comment type="caution">
    <text evidence="1">The sequence shown here is derived from an EMBL/GenBank/DDBJ whole genome shotgun (WGS) entry which is preliminary data.</text>
</comment>
<dbReference type="Proteomes" id="UP000636004">
    <property type="component" value="Unassembled WGS sequence"/>
</dbReference>
<reference evidence="1" key="1">
    <citation type="journal article" date="2014" name="Int. J. Syst. Evol. Microbiol.">
        <title>Complete genome sequence of Corynebacterium casei LMG S-19264T (=DSM 44701T), isolated from a smear-ripened cheese.</title>
        <authorList>
            <consortium name="US DOE Joint Genome Institute (JGI-PGF)"/>
            <person name="Walter F."/>
            <person name="Albersmeier A."/>
            <person name="Kalinowski J."/>
            <person name="Ruckert C."/>
        </authorList>
    </citation>
    <scope>NUCLEOTIDE SEQUENCE</scope>
    <source>
        <strain evidence="1">KCTC 12710</strain>
    </source>
</reference>
<gene>
    <name evidence="1" type="ORF">GCM10007028_04890</name>
</gene>
<organism evidence="1 2">
    <name type="scientific">Algibacter mikhailovii</name>
    <dbReference type="NCBI Taxonomy" id="425498"/>
    <lineage>
        <taxon>Bacteria</taxon>
        <taxon>Pseudomonadati</taxon>
        <taxon>Bacteroidota</taxon>
        <taxon>Flavobacteriia</taxon>
        <taxon>Flavobacteriales</taxon>
        <taxon>Flavobacteriaceae</taxon>
        <taxon>Algibacter</taxon>
    </lineage>
</organism>
<dbReference type="RefSeq" id="WP_189359134.1">
    <property type="nucleotide sequence ID" value="NZ_BMWZ01000001.1"/>
</dbReference>
<name>A0A918QSE2_9FLAO</name>
<protein>
    <recommendedName>
        <fullName evidence="3">STAS/SEC14 domain-containing protein</fullName>
    </recommendedName>
</protein>
<reference evidence="1" key="2">
    <citation type="submission" date="2020-09" db="EMBL/GenBank/DDBJ databases">
        <authorList>
            <person name="Sun Q."/>
            <person name="Kim S."/>
        </authorList>
    </citation>
    <scope>NUCLEOTIDE SEQUENCE</scope>
    <source>
        <strain evidence="1">KCTC 12710</strain>
    </source>
</reference>
<evidence type="ECO:0000313" key="2">
    <source>
        <dbReference type="Proteomes" id="UP000636004"/>
    </source>
</evidence>
<sequence length="141" mass="16487">MKFESSPLSKTYDFHKVEKPFGNFYFCEKFIVAELNAGVHFNWSKIESILFEISNFYTEGISLGYITNRINSYSINPHDWAKVESRMRGFGNMLGSAIVYYNKMMFMNASLEQRFSKAVKIYPTQSLEEAIEWVLSLEKDK</sequence>
<proteinExistence type="predicted"/>
<accession>A0A918QSE2</accession>